<keyword evidence="10" id="KW-1185">Reference proteome</keyword>
<dbReference type="Gene3D" id="3.30.200.20">
    <property type="entry name" value="Phosphorylase Kinase, domain 1"/>
    <property type="match status" value="1"/>
</dbReference>
<dbReference type="Gene3D" id="1.10.510.10">
    <property type="entry name" value="Transferase(Phosphotransferase) domain 1"/>
    <property type="match status" value="1"/>
</dbReference>
<dbReference type="PROSITE" id="PS00107">
    <property type="entry name" value="PROTEIN_KINASE_ATP"/>
    <property type="match status" value="1"/>
</dbReference>
<keyword evidence="1" id="KW-0808">Transferase</keyword>
<evidence type="ECO:0000256" key="3">
    <source>
        <dbReference type="ARBA" id="ARBA00022777"/>
    </source>
</evidence>
<dbReference type="PANTHER" id="PTHR43289">
    <property type="entry name" value="MITOGEN-ACTIVATED PROTEIN KINASE KINASE KINASE 20-RELATED"/>
    <property type="match status" value="1"/>
</dbReference>
<feature type="binding site" evidence="5">
    <location>
        <position position="89"/>
    </location>
    <ligand>
        <name>ATP</name>
        <dbReference type="ChEBI" id="CHEBI:30616"/>
    </ligand>
</feature>
<accession>A0A563E9E3</accession>
<evidence type="ECO:0000256" key="1">
    <source>
        <dbReference type="ARBA" id="ARBA00022679"/>
    </source>
</evidence>
<dbReference type="PROSITE" id="PS50011">
    <property type="entry name" value="PROTEIN_KINASE_DOM"/>
    <property type="match status" value="1"/>
</dbReference>
<feature type="region of interest" description="Disordered" evidence="6">
    <location>
        <begin position="1"/>
        <end position="32"/>
    </location>
</feature>
<dbReference type="InterPro" id="IPR011009">
    <property type="entry name" value="Kinase-like_dom_sf"/>
</dbReference>
<evidence type="ECO:0000256" key="4">
    <source>
        <dbReference type="ARBA" id="ARBA00022840"/>
    </source>
</evidence>
<feature type="domain" description="Protein kinase" evidence="8">
    <location>
        <begin position="61"/>
        <end position="313"/>
    </location>
</feature>
<feature type="transmembrane region" description="Helical" evidence="7">
    <location>
        <begin position="523"/>
        <end position="541"/>
    </location>
</feature>
<evidence type="ECO:0000313" key="10">
    <source>
        <dbReference type="Proteomes" id="UP000320244"/>
    </source>
</evidence>
<dbReference type="PROSITE" id="PS00108">
    <property type="entry name" value="PROTEIN_KINASE_ST"/>
    <property type="match status" value="1"/>
</dbReference>
<proteinExistence type="predicted"/>
<dbReference type="OrthoDB" id="9762169at2"/>
<feature type="region of interest" description="Disordered" evidence="6">
    <location>
        <begin position="333"/>
        <end position="368"/>
    </location>
</feature>
<protein>
    <submittedName>
        <fullName evidence="9">Serine/threonine protein kinase</fullName>
    </submittedName>
</protein>
<dbReference type="InterPro" id="IPR000719">
    <property type="entry name" value="Prot_kinase_dom"/>
</dbReference>
<keyword evidence="7" id="KW-1133">Transmembrane helix</keyword>
<dbReference type="AlphaFoldDB" id="A0A563E9E3"/>
<dbReference type="Pfam" id="PF00069">
    <property type="entry name" value="Pkinase"/>
    <property type="match status" value="1"/>
</dbReference>
<dbReference type="InterPro" id="IPR008271">
    <property type="entry name" value="Ser/Thr_kinase_AS"/>
</dbReference>
<keyword evidence="7" id="KW-0472">Membrane</keyword>
<feature type="transmembrane region" description="Helical" evidence="7">
    <location>
        <begin position="562"/>
        <end position="583"/>
    </location>
</feature>
<dbReference type="InterPro" id="IPR017441">
    <property type="entry name" value="Protein_kinase_ATP_BS"/>
</dbReference>
<evidence type="ECO:0000256" key="6">
    <source>
        <dbReference type="SAM" id="MobiDB-lite"/>
    </source>
</evidence>
<dbReference type="PANTHER" id="PTHR43289:SF34">
    <property type="entry name" value="SERINE_THREONINE-PROTEIN KINASE YBDM-RELATED"/>
    <property type="match status" value="1"/>
</dbReference>
<keyword evidence="2 5" id="KW-0547">Nucleotide-binding</keyword>
<evidence type="ECO:0000256" key="5">
    <source>
        <dbReference type="PROSITE-ProRule" id="PRU10141"/>
    </source>
</evidence>
<reference evidence="9 10" key="1">
    <citation type="submission" date="2019-05" db="EMBL/GenBank/DDBJ databases">
        <authorList>
            <person name="Lee S.D."/>
        </authorList>
    </citation>
    <scope>NUCLEOTIDE SEQUENCE [LARGE SCALE GENOMIC DNA]</scope>
    <source>
        <strain evidence="9 10">C5-26</strain>
    </source>
</reference>
<keyword evidence="7" id="KW-0812">Transmembrane</keyword>
<dbReference type="SMART" id="SM00220">
    <property type="entry name" value="S_TKc"/>
    <property type="match status" value="1"/>
</dbReference>
<dbReference type="SUPFAM" id="SSF56112">
    <property type="entry name" value="Protein kinase-like (PK-like)"/>
    <property type="match status" value="1"/>
</dbReference>
<dbReference type="GO" id="GO:0004674">
    <property type="term" value="F:protein serine/threonine kinase activity"/>
    <property type="evidence" value="ECO:0007669"/>
    <property type="project" value="UniProtKB-KW"/>
</dbReference>
<evidence type="ECO:0000313" key="9">
    <source>
        <dbReference type="EMBL" id="TWP38862.1"/>
    </source>
</evidence>
<feature type="transmembrane region" description="Helical" evidence="7">
    <location>
        <begin position="481"/>
        <end position="511"/>
    </location>
</feature>
<comment type="caution">
    <text evidence="9">The sequence shown here is derived from an EMBL/GenBank/DDBJ whole genome shotgun (WGS) entry which is preliminary data.</text>
</comment>
<keyword evidence="9" id="KW-0723">Serine/threonine-protein kinase</keyword>
<evidence type="ECO:0000256" key="2">
    <source>
        <dbReference type="ARBA" id="ARBA00022741"/>
    </source>
</evidence>
<dbReference type="EMBL" id="VCQV01000001">
    <property type="protein sequence ID" value="TWP38862.1"/>
    <property type="molecule type" value="Genomic_DNA"/>
</dbReference>
<feature type="transmembrane region" description="Helical" evidence="7">
    <location>
        <begin position="414"/>
        <end position="443"/>
    </location>
</feature>
<keyword evidence="3 9" id="KW-0418">Kinase</keyword>
<evidence type="ECO:0000256" key="7">
    <source>
        <dbReference type="SAM" id="Phobius"/>
    </source>
</evidence>
<gene>
    <name evidence="9" type="ORF">FGL98_00160</name>
</gene>
<organism evidence="9 10">
    <name type="scientific">Leekyejoonella antrihumi</name>
    <dbReference type="NCBI Taxonomy" id="1660198"/>
    <lineage>
        <taxon>Bacteria</taxon>
        <taxon>Bacillati</taxon>
        <taxon>Actinomycetota</taxon>
        <taxon>Actinomycetes</taxon>
        <taxon>Micrococcales</taxon>
        <taxon>Dermacoccaceae</taxon>
        <taxon>Leekyejoonella</taxon>
    </lineage>
</organism>
<feature type="region of interest" description="Disordered" evidence="6">
    <location>
        <begin position="384"/>
        <end position="406"/>
    </location>
</feature>
<evidence type="ECO:0000259" key="8">
    <source>
        <dbReference type="PROSITE" id="PS50011"/>
    </source>
</evidence>
<dbReference type="GO" id="GO:0005524">
    <property type="term" value="F:ATP binding"/>
    <property type="evidence" value="ECO:0007669"/>
    <property type="project" value="UniProtKB-UniRule"/>
</dbReference>
<dbReference type="CDD" id="cd14014">
    <property type="entry name" value="STKc_PknB_like"/>
    <property type="match status" value="1"/>
</dbReference>
<reference evidence="9 10" key="2">
    <citation type="submission" date="2019-08" db="EMBL/GenBank/DDBJ databases">
        <title>Jejuicoccus antrihumi gen. nov., sp. nov., a new member of the family Dermacoccaceae isolated from a cave.</title>
        <authorList>
            <person name="Schumann P."/>
            <person name="Kim I.S."/>
        </authorList>
    </citation>
    <scope>NUCLEOTIDE SEQUENCE [LARGE SCALE GENOMIC DNA]</scope>
    <source>
        <strain evidence="9 10">C5-26</strain>
    </source>
</reference>
<sequence>MPRGDPVMSNERGTGATPGSDVSGAGGHRLPQSGLVSAIGRRAGGDPTTELPAAYEALGPYRLIAQVGEGGMGVVHKAIDRQGHEVAIKVLRAHIAHDSGARERLRREVSTLSRVRSASVAEVLDADVDGDRPYLVTRYVPGPPLDAVIDEHGPLGPDRLVHLGRGLAMALRAIHAAGIVHRDVKPGNVLMDGEDPVLIDFGIAHVADDVRLTMTGLVMGTPGYLSPEIVEGAPVAEATDWWGWAATLAFAASGQAPFGRGPMQVVLDRVTRGQADLSGVDERMRPLLAAALSPHPQDRPTADQVLEQLQVYAGGGHTGMMPVRPATKRIPGRAAAPAAAPPVGNTTVQPRRAPDPTEQLSSAAPVDPYAGGAGQAYPGAAAYGPSGGPAVRPQASPMAASRNDPRIGQPARTWTLAALAAAAVGLCALWPLIGVALIVLWSFAARWADKAMTSMVLRRFGAGPRRSDSFIAVISSPWHGILAAASTVLTALIPLFVGVCTTVTVALGFAMTEGGDAQLNRPVPIAAGVLVAVWMLWWGPGGASMRRGSRSMVRGGVRGEQLTRVICGLLGVIAVGALLWSLVHLHTPVSWWPFGSANQVPLNDYVPSLPGR</sequence>
<keyword evidence="4 5" id="KW-0067">ATP-binding</keyword>
<dbReference type="Proteomes" id="UP000320244">
    <property type="component" value="Unassembled WGS sequence"/>
</dbReference>
<name>A0A563E9E3_9MICO</name>